<dbReference type="EMBL" id="JACHFY010000005">
    <property type="protein sequence ID" value="MBB5253620.1"/>
    <property type="molecule type" value="Genomic_DNA"/>
</dbReference>
<evidence type="ECO:0000259" key="1">
    <source>
        <dbReference type="PROSITE" id="PS50893"/>
    </source>
</evidence>
<dbReference type="PROSITE" id="PS50893">
    <property type="entry name" value="ABC_TRANSPORTER_2"/>
    <property type="match status" value="1"/>
</dbReference>
<keyword evidence="3" id="KW-0067">ATP-binding</keyword>
<keyword evidence="3" id="KW-0547">Nucleotide-binding</keyword>
<name>A0A650CHV1_SULOH</name>
<dbReference type="GeneID" id="1459692"/>
<sequence>MLKYECLSVKGKLNCFSLEIKEDSGILGQRDSGKEEIINATFKLTKDFSGRILLDDIDITRYNEEIYWTKISVIFYDPMKLFNPIYDIASHFIEIGISHGIENEEAILETAEEILKILGMKKEVLFSYPNQLKPLELKKTALALASFLEPEYIFIDDIEYNLSTLEIELLINSILDLKETFNMKLIVFDNDPAVISRLTDYVVVLYRGEIVEEGYNVIEYPYHPYTIDLIRGELKGKNLIGKGCIYSENCRFSTLNCKNITPKLVDLGGRRLKCLGFPW</sequence>
<evidence type="ECO:0000313" key="2">
    <source>
        <dbReference type="EMBL" id="MBB5253620.1"/>
    </source>
</evidence>
<dbReference type="GO" id="GO:0016887">
    <property type="term" value="F:ATP hydrolysis activity"/>
    <property type="evidence" value="ECO:0007669"/>
    <property type="project" value="InterPro"/>
</dbReference>
<proteinExistence type="predicted"/>
<dbReference type="PANTHER" id="PTHR43067:SF3">
    <property type="entry name" value="MALTOSE ABC TRANSPORTER, ATP-BINDING PROTEIN"/>
    <property type="match status" value="1"/>
</dbReference>
<feature type="domain" description="ABC transporter" evidence="1">
    <location>
        <begin position="2"/>
        <end position="232"/>
    </location>
</feature>
<dbReference type="InterPro" id="IPR003439">
    <property type="entry name" value="ABC_transporter-like_ATP-bd"/>
</dbReference>
<dbReference type="EMBL" id="CP045484">
    <property type="protein sequence ID" value="QGR17363.1"/>
    <property type="molecule type" value="Genomic_DNA"/>
</dbReference>
<dbReference type="InterPro" id="IPR027417">
    <property type="entry name" value="P-loop_NTPase"/>
</dbReference>
<accession>A0A650CHV1</accession>
<dbReference type="Proteomes" id="UP000582213">
    <property type="component" value="Unassembled WGS sequence"/>
</dbReference>
<dbReference type="GO" id="GO:0005524">
    <property type="term" value="F:ATP binding"/>
    <property type="evidence" value="ECO:0007669"/>
    <property type="project" value="UniProtKB-KW"/>
</dbReference>
<dbReference type="OrthoDB" id="42574at2157"/>
<dbReference type="KEGG" id="soh:D1869_09290"/>
<evidence type="ECO:0000313" key="5">
    <source>
        <dbReference type="Proteomes" id="UP000582213"/>
    </source>
</evidence>
<dbReference type="Gene3D" id="3.40.50.300">
    <property type="entry name" value="P-loop containing nucleotide triphosphate hydrolases"/>
    <property type="match status" value="1"/>
</dbReference>
<organism evidence="3 4">
    <name type="scientific">Sulfurisphaera ohwakuensis</name>
    <dbReference type="NCBI Taxonomy" id="69656"/>
    <lineage>
        <taxon>Archaea</taxon>
        <taxon>Thermoproteota</taxon>
        <taxon>Thermoprotei</taxon>
        <taxon>Sulfolobales</taxon>
        <taxon>Sulfolobaceae</taxon>
        <taxon>Sulfurisphaera</taxon>
    </lineage>
</organism>
<dbReference type="Pfam" id="PF00005">
    <property type="entry name" value="ABC_tran"/>
    <property type="match status" value="1"/>
</dbReference>
<dbReference type="Proteomes" id="UP000427373">
    <property type="component" value="Chromosome"/>
</dbReference>
<dbReference type="PANTHER" id="PTHR43067">
    <property type="entry name" value="OLIGOPEPTIDE/DIPEPTIDE ABC TRANSPORTER, ATPASE SUBUNIT"/>
    <property type="match status" value="1"/>
</dbReference>
<reference evidence="3 4" key="1">
    <citation type="submission" date="2019-10" db="EMBL/GenBank/DDBJ databases">
        <title>Genome Sequences from Six Type Strain Members of the Archaeal Family Sulfolobaceae: Acidianus ambivalens, Acidianus infernus, Metallosphaera prunae, Stygiolobus azoricus, Sulfolobus metallicus, and Sulfurisphaera ohwakuensis.</title>
        <authorList>
            <person name="Counts J.A."/>
            <person name="Kelly R.M."/>
        </authorList>
    </citation>
    <scope>NUCLEOTIDE SEQUENCE [LARGE SCALE GENOMIC DNA]</scope>
    <source>
        <strain evidence="3 4">TA-1</strain>
    </source>
</reference>
<dbReference type="RefSeq" id="WP_010979706.1">
    <property type="nucleotide sequence ID" value="NZ_AP031374.1"/>
</dbReference>
<protein>
    <submittedName>
        <fullName evidence="2">ABC-type dipeptide/oligopeptide/nickel transport system ATPase component</fullName>
    </submittedName>
    <submittedName>
        <fullName evidence="3">ATP-binding cassette domain-containing protein</fullName>
    </submittedName>
</protein>
<evidence type="ECO:0000313" key="4">
    <source>
        <dbReference type="Proteomes" id="UP000427373"/>
    </source>
</evidence>
<evidence type="ECO:0000313" key="3">
    <source>
        <dbReference type="EMBL" id="QGR17363.1"/>
    </source>
</evidence>
<dbReference type="SUPFAM" id="SSF52540">
    <property type="entry name" value="P-loop containing nucleoside triphosphate hydrolases"/>
    <property type="match status" value="1"/>
</dbReference>
<keyword evidence="4" id="KW-1185">Reference proteome</keyword>
<reference evidence="2 5" key="2">
    <citation type="submission" date="2020-08" db="EMBL/GenBank/DDBJ databases">
        <title>Genomic Encyclopedia of Type Strains, Phase IV (KMG-IV): sequencing the most valuable type-strain genomes for metagenomic binning, comparative biology and taxonomic classification.</title>
        <authorList>
            <person name="Goeker M."/>
        </authorList>
    </citation>
    <scope>NUCLEOTIDE SEQUENCE [LARGE SCALE GENOMIC DNA]</scope>
    <source>
        <strain evidence="2 5">DSM 12421</strain>
    </source>
</reference>
<gene>
    <name evidence="3" type="ORF">D1869_09290</name>
    <name evidence="2" type="ORF">HNQ62_001389</name>
</gene>
<dbReference type="AlphaFoldDB" id="A0A650CHV1"/>